<organism evidence="3 4">
    <name type="scientific">Cohaesibacter gelatinilyticus</name>
    <dbReference type="NCBI Taxonomy" id="372072"/>
    <lineage>
        <taxon>Bacteria</taxon>
        <taxon>Pseudomonadati</taxon>
        <taxon>Pseudomonadota</taxon>
        <taxon>Alphaproteobacteria</taxon>
        <taxon>Hyphomicrobiales</taxon>
        <taxon>Cohaesibacteraceae</taxon>
    </lineage>
</organism>
<evidence type="ECO:0000259" key="2">
    <source>
        <dbReference type="Pfam" id="PF01266"/>
    </source>
</evidence>
<dbReference type="Gene3D" id="3.50.50.60">
    <property type="entry name" value="FAD/NAD(P)-binding domain"/>
    <property type="match status" value="1"/>
</dbReference>
<name>A0A285NB69_9HYPH</name>
<dbReference type="SUPFAM" id="SSF51905">
    <property type="entry name" value="FAD/NAD(P)-binding domain"/>
    <property type="match status" value="1"/>
</dbReference>
<dbReference type="PANTHER" id="PTHR13847">
    <property type="entry name" value="SARCOSINE DEHYDROGENASE-RELATED"/>
    <property type="match status" value="1"/>
</dbReference>
<proteinExistence type="predicted"/>
<dbReference type="GO" id="GO:0005737">
    <property type="term" value="C:cytoplasm"/>
    <property type="evidence" value="ECO:0007669"/>
    <property type="project" value="TreeGrafter"/>
</dbReference>
<dbReference type="Pfam" id="PF01266">
    <property type="entry name" value="DAO"/>
    <property type="match status" value="1"/>
</dbReference>
<dbReference type="Gene3D" id="3.30.9.10">
    <property type="entry name" value="D-Amino Acid Oxidase, subunit A, domain 2"/>
    <property type="match status" value="1"/>
</dbReference>
<feature type="domain" description="FAD dependent oxidoreductase" evidence="2">
    <location>
        <begin position="45"/>
        <end position="407"/>
    </location>
</feature>
<reference evidence="3 4" key="1">
    <citation type="submission" date="2017-09" db="EMBL/GenBank/DDBJ databases">
        <authorList>
            <person name="Ehlers B."/>
            <person name="Leendertz F.H."/>
        </authorList>
    </citation>
    <scope>NUCLEOTIDE SEQUENCE [LARGE SCALE GENOMIC DNA]</scope>
    <source>
        <strain evidence="3 4">DSM 18289</strain>
    </source>
</reference>
<evidence type="ECO:0000256" key="1">
    <source>
        <dbReference type="ARBA" id="ARBA00023002"/>
    </source>
</evidence>
<dbReference type="RefSeq" id="WP_170955920.1">
    <property type="nucleotide sequence ID" value="NZ_OBEL01000001.1"/>
</dbReference>
<evidence type="ECO:0000313" key="4">
    <source>
        <dbReference type="Proteomes" id="UP000219439"/>
    </source>
</evidence>
<dbReference type="AlphaFoldDB" id="A0A285NB69"/>
<dbReference type="EMBL" id="OBEL01000001">
    <property type="protein sequence ID" value="SNZ06734.1"/>
    <property type="molecule type" value="Genomic_DNA"/>
</dbReference>
<evidence type="ECO:0000313" key="3">
    <source>
        <dbReference type="EMBL" id="SNZ06734.1"/>
    </source>
</evidence>
<sequence>MAELHNRLYDAHAYDIEAEPMSWWRDSCAVPQFLYNPLEGDKISDIAVIGGGVTGLNAALRLAKDHNQSVILLDSSYPGWGASGRNGGFCCMGGSRLSELAIARRLGVDEAHRFEMAQLQSIDHVAKIIDQLDLDVDRHSDGELVIAHSAKQATSLQEEAPLLSQKLDIEAHYRSASELKERGEHLAGGFGGLHIKAGFAIHPMKYTSGLATACHEVGARLCGQSDVVALSHEPTGRVRVHCTNGTVLAKRVLIATNGYASERAPLSMAGRTMPVMSNIIVTRPLTKDEQTTQGWWSGQMAYDSRNLLHYFRLMPDGRFLFGMRGSWDASESGLKRFENEVRKHFNRMFPTWAGVEHDYFWSGLVCMTYSGLPYIGPIEGSPNVWAALGYHGNGLAMGSWAGAQAADILASKMRHDALPAAFRQPLKAFPLPSLRKNYLKAGVLGMGLLDQIS</sequence>
<keyword evidence="1" id="KW-0560">Oxidoreductase</keyword>
<dbReference type="Proteomes" id="UP000219439">
    <property type="component" value="Unassembled WGS sequence"/>
</dbReference>
<protein>
    <submittedName>
        <fullName evidence="3">Glycine/D-amino acid oxidase</fullName>
    </submittedName>
</protein>
<gene>
    <name evidence="3" type="ORF">SAMN06265368_0520</name>
</gene>
<keyword evidence="4" id="KW-1185">Reference proteome</keyword>
<dbReference type="InterPro" id="IPR006076">
    <property type="entry name" value="FAD-dep_OxRdtase"/>
</dbReference>
<accession>A0A285NB69</accession>
<dbReference type="GO" id="GO:0016491">
    <property type="term" value="F:oxidoreductase activity"/>
    <property type="evidence" value="ECO:0007669"/>
    <property type="project" value="UniProtKB-KW"/>
</dbReference>
<dbReference type="InterPro" id="IPR036188">
    <property type="entry name" value="FAD/NAD-bd_sf"/>
</dbReference>
<dbReference type="PANTHER" id="PTHR13847:SF281">
    <property type="entry name" value="FAD DEPENDENT OXIDOREDUCTASE DOMAIN-CONTAINING PROTEIN"/>
    <property type="match status" value="1"/>
</dbReference>